<dbReference type="Pfam" id="PF08521">
    <property type="entry name" value="2CSK_N"/>
    <property type="match status" value="1"/>
</dbReference>
<dbReference type="EMBL" id="LAJX01000073">
    <property type="protein sequence ID" value="KJV06938.1"/>
    <property type="molecule type" value="Genomic_DNA"/>
</dbReference>
<evidence type="ECO:0000256" key="7">
    <source>
        <dbReference type="ARBA" id="ARBA00022777"/>
    </source>
</evidence>
<evidence type="ECO:0000256" key="6">
    <source>
        <dbReference type="ARBA" id="ARBA00022692"/>
    </source>
</evidence>
<keyword evidence="10 11" id="KW-0472">Membrane</keyword>
<organism evidence="14 15">
    <name type="scientific">Methylocucumis oryzae</name>
    <dbReference type="NCBI Taxonomy" id="1632867"/>
    <lineage>
        <taxon>Bacteria</taxon>
        <taxon>Pseudomonadati</taxon>
        <taxon>Pseudomonadota</taxon>
        <taxon>Gammaproteobacteria</taxon>
        <taxon>Methylococcales</taxon>
        <taxon>Methylococcaceae</taxon>
        <taxon>Methylocucumis</taxon>
    </lineage>
</organism>
<evidence type="ECO:0000256" key="9">
    <source>
        <dbReference type="ARBA" id="ARBA00023012"/>
    </source>
</evidence>
<dbReference type="OrthoDB" id="9809766at2"/>
<comment type="catalytic activity">
    <reaction evidence="1">
        <text>ATP + protein L-histidine = ADP + protein N-phospho-L-histidine.</text>
        <dbReference type="EC" id="2.7.13.3"/>
    </reaction>
</comment>
<feature type="transmembrane region" description="Helical" evidence="11">
    <location>
        <begin position="162"/>
        <end position="182"/>
    </location>
</feature>
<evidence type="ECO:0000256" key="5">
    <source>
        <dbReference type="ARBA" id="ARBA00022679"/>
    </source>
</evidence>
<sequence length="460" mass="51085">MINNKSLKTAILFRLVIPLLFFVIIDAVLSYFVTTHFVDQAYDRWLLDSVNSLAQEIKINNGQISVELPPAALEMFNWDEQDQTYFKINSSRNLLLAGEAKLPEFSTSGEMDWSQPVFFNARFNAQPVRIASMRMVFSDTDEVVYIHVAETMNKRNAMMVDILLSDLLPQLALVLISGIYLFSGLNRGLQPLHTLAKQIAGRSARDLNPIPETHVFIEVKTLTDTINTLLQQLTDAIETQQRFIANAAHQLRTPLAGLKLQAERALREQDIHAMQPALKQLQTSADRMSHLTSQLLVLAKSEPINHYELHPVDLAELTRQVCIAQVPKALQRDMEISLDNPPASIMILGDEILLTELMTNVLDNAVTYGHQAGNINVKLLDKPAPMLIIEDDGPGIAEAERAKVLERFYRIPGSSGDGCGLGLAIVKEIAELHHADVTLAKSAELGGLLIKVEFSGLVAD</sequence>
<dbReference type="SUPFAM" id="SSF47384">
    <property type="entry name" value="Homodimeric domain of signal transducing histidine kinase"/>
    <property type="match status" value="1"/>
</dbReference>
<protein>
    <recommendedName>
        <fullName evidence="3">histidine kinase</fullName>
        <ecNumber evidence="3">2.7.13.3</ecNumber>
    </recommendedName>
</protein>
<evidence type="ECO:0000256" key="1">
    <source>
        <dbReference type="ARBA" id="ARBA00000085"/>
    </source>
</evidence>
<keyword evidence="9" id="KW-0902">Two-component regulatory system</keyword>
<dbReference type="InterPro" id="IPR050428">
    <property type="entry name" value="TCS_sensor_his_kinase"/>
</dbReference>
<evidence type="ECO:0000259" key="13">
    <source>
        <dbReference type="PROSITE" id="PS50885"/>
    </source>
</evidence>
<dbReference type="Proteomes" id="UP000033684">
    <property type="component" value="Unassembled WGS sequence"/>
</dbReference>
<dbReference type="InterPro" id="IPR005467">
    <property type="entry name" value="His_kinase_dom"/>
</dbReference>
<comment type="caution">
    <text evidence="14">The sequence shown here is derived from an EMBL/GenBank/DDBJ whole genome shotgun (WGS) entry which is preliminary data.</text>
</comment>
<dbReference type="InterPro" id="IPR003661">
    <property type="entry name" value="HisK_dim/P_dom"/>
</dbReference>
<dbReference type="AlphaFoldDB" id="A0A0F3IK63"/>
<dbReference type="SUPFAM" id="SSF55874">
    <property type="entry name" value="ATPase domain of HSP90 chaperone/DNA topoisomerase II/histidine kinase"/>
    <property type="match status" value="1"/>
</dbReference>
<evidence type="ECO:0000313" key="14">
    <source>
        <dbReference type="EMBL" id="KJV06938.1"/>
    </source>
</evidence>
<evidence type="ECO:0000256" key="3">
    <source>
        <dbReference type="ARBA" id="ARBA00012438"/>
    </source>
</evidence>
<dbReference type="PANTHER" id="PTHR45436">
    <property type="entry name" value="SENSOR HISTIDINE KINASE YKOH"/>
    <property type="match status" value="1"/>
</dbReference>
<dbReference type="SMART" id="SM00387">
    <property type="entry name" value="HATPase_c"/>
    <property type="match status" value="1"/>
</dbReference>
<reference evidence="15" key="1">
    <citation type="submission" date="2015-03" db="EMBL/GenBank/DDBJ databases">
        <title>Draft genome sequence of a novel methanotroph (Sn10-6) isolated from flooded ricefield rhizosphere in India.</title>
        <authorList>
            <person name="Pandit P.S."/>
            <person name="Pore S.D."/>
            <person name="Arora P."/>
            <person name="Kapse N.G."/>
            <person name="Dhakephalkar P.K."/>
            <person name="Rahalkar M.C."/>
        </authorList>
    </citation>
    <scope>NUCLEOTIDE SEQUENCE [LARGE SCALE GENOMIC DNA]</scope>
    <source>
        <strain evidence="15">Sn10-6</strain>
    </source>
</reference>
<dbReference type="PROSITE" id="PS50885">
    <property type="entry name" value="HAMP"/>
    <property type="match status" value="1"/>
</dbReference>
<dbReference type="PANTHER" id="PTHR45436:SF1">
    <property type="entry name" value="SENSOR PROTEIN QSEC"/>
    <property type="match status" value="1"/>
</dbReference>
<name>A0A0F3IK63_9GAMM</name>
<dbReference type="Gene3D" id="1.10.287.130">
    <property type="match status" value="1"/>
</dbReference>
<dbReference type="GO" id="GO:0000155">
    <property type="term" value="F:phosphorelay sensor kinase activity"/>
    <property type="evidence" value="ECO:0007669"/>
    <property type="project" value="InterPro"/>
</dbReference>
<dbReference type="PRINTS" id="PR00344">
    <property type="entry name" value="BCTRLSENSOR"/>
</dbReference>
<keyword evidence="15" id="KW-1185">Reference proteome</keyword>
<keyword evidence="4" id="KW-0597">Phosphoprotein</keyword>
<dbReference type="InterPro" id="IPR036097">
    <property type="entry name" value="HisK_dim/P_sf"/>
</dbReference>
<keyword evidence="7 14" id="KW-0418">Kinase</keyword>
<keyword evidence="6 11" id="KW-0812">Transmembrane</keyword>
<evidence type="ECO:0000256" key="11">
    <source>
        <dbReference type="SAM" id="Phobius"/>
    </source>
</evidence>
<evidence type="ECO:0000259" key="12">
    <source>
        <dbReference type="PROSITE" id="PS50109"/>
    </source>
</evidence>
<feature type="domain" description="Histidine kinase" evidence="12">
    <location>
        <begin position="246"/>
        <end position="458"/>
    </location>
</feature>
<accession>A0A0F3IK63</accession>
<dbReference type="SMART" id="SM00388">
    <property type="entry name" value="HisKA"/>
    <property type="match status" value="1"/>
</dbReference>
<dbReference type="GO" id="GO:0005886">
    <property type="term" value="C:plasma membrane"/>
    <property type="evidence" value="ECO:0007669"/>
    <property type="project" value="TreeGrafter"/>
</dbReference>
<dbReference type="EC" id="2.7.13.3" evidence="3"/>
<proteinExistence type="predicted"/>
<feature type="transmembrane region" description="Helical" evidence="11">
    <location>
        <begin position="12"/>
        <end position="33"/>
    </location>
</feature>
<evidence type="ECO:0000256" key="8">
    <source>
        <dbReference type="ARBA" id="ARBA00022989"/>
    </source>
</evidence>
<dbReference type="Pfam" id="PF00512">
    <property type="entry name" value="HisKA"/>
    <property type="match status" value="1"/>
</dbReference>
<feature type="domain" description="HAMP" evidence="13">
    <location>
        <begin position="186"/>
        <end position="238"/>
    </location>
</feature>
<comment type="subcellular location">
    <subcellularLocation>
        <location evidence="2">Membrane</location>
    </subcellularLocation>
</comment>
<dbReference type="Gene3D" id="3.30.565.10">
    <property type="entry name" value="Histidine kinase-like ATPase, C-terminal domain"/>
    <property type="match status" value="1"/>
</dbReference>
<evidence type="ECO:0000256" key="10">
    <source>
        <dbReference type="ARBA" id="ARBA00023136"/>
    </source>
</evidence>
<evidence type="ECO:0000256" key="2">
    <source>
        <dbReference type="ARBA" id="ARBA00004370"/>
    </source>
</evidence>
<dbReference type="Pfam" id="PF02518">
    <property type="entry name" value="HATPase_c"/>
    <property type="match status" value="1"/>
</dbReference>
<dbReference type="InterPro" id="IPR013727">
    <property type="entry name" value="2CSK_N"/>
</dbReference>
<dbReference type="CDD" id="cd00082">
    <property type="entry name" value="HisKA"/>
    <property type="match status" value="1"/>
</dbReference>
<reference evidence="14 15" key="2">
    <citation type="journal article" date="2016" name="Microb. Ecol.">
        <title>Genome Characteristics of a Novel Type I Methanotroph (Sn10-6) Isolated from a Flooded Indian Rice Field.</title>
        <authorList>
            <person name="Rahalkar M.C."/>
            <person name="Pandit P.S."/>
            <person name="Dhakephalkar P.K."/>
            <person name="Pore S."/>
            <person name="Arora P."/>
            <person name="Kapse N."/>
        </authorList>
    </citation>
    <scope>NUCLEOTIDE SEQUENCE [LARGE SCALE GENOMIC DNA]</scope>
    <source>
        <strain evidence="14 15">Sn10-6</strain>
    </source>
</reference>
<gene>
    <name evidence="14" type="ORF">VZ94_07945</name>
</gene>
<dbReference type="PROSITE" id="PS50109">
    <property type="entry name" value="HIS_KIN"/>
    <property type="match status" value="1"/>
</dbReference>
<dbReference type="InterPro" id="IPR003660">
    <property type="entry name" value="HAMP_dom"/>
</dbReference>
<dbReference type="InterPro" id="IPR036890">
    <property type="entry name" value="HATPase_C_sf"/>
</dbReference>
<dbReference type="InterPro" id="IPR004358">
    <property type="entry name" value="Sig_transdc_His_kin-like_C"/>
</dbReference>
<keyword evidence="8 11" id="KW-1133">Transmembrane helix</keyword>
<evidence type="ECO:0000256" key="4">
    <source>
        <dbReference type="ARBA" id="ARBA00022553"/>
    </source>
</evidence>
<dbReference type="InterPro" id="IPR003594">
    <property type="entry name" value="HATPase_dom"/>
</dbReference>
<dbReference type="RefSeq" id="WP_045778815.1">
    <property type="nucleotide sequence ID" value="NZ_LAJX01000073.1"/>
</dbReference>
<evidence type="ECO:0000313" key="15">
    <source>
        <dbReference type="Proteomes" id="UP000033684"/>
    </source>
</evidence>
<keyword evidence="5" id="KW-0808">Transferase</keyword>